<evidence type="ECO:0000256" key="1">
    <source>
        <dbReference type="SAM" id="MobiDB-lite"/>
    </source>
</evidence>
<gene>
    <name evidence="2" type="ORF">PIB30_107704</name>
</gene>
<feature type="region of interest" description="Disordered" evidence="1">
    <location>
        <begin position="1"/>
        <end position="37"/>
    </location>
</feature>
<name>A0ABU6RZX6_9FABA</name>
<comment type="caution">
    <text evidence="2">The sequence shown here is derived from an EMBL/GenBank/DDBJ whole genome shotgun (WGS) entry which is preliminary data.</text>
</comment>
<reference evidence="2 3" key="1">
    <citation type="journal article" date="2023" name="Plants (Basel)">
        <title>Bridging the Gap: Combining Genomics and Transcriptomics Approaches to Understand Stylosanthes scabra, an Orphan Legume from the Brazilian Caatinga.</title>
        <authorList>
            <person name="Ferreira-Neto J.R.C."/>
            <person name="da Silva M.D."/>
            <person name="Binneck E."/>
            <person name="de Melo N.F."/>
            <person name="da Silva R.H."/>
            <person name="de Melo A.L.T.M."/>
            <person name="Pandolfi V."/>
            <person name="Bustamante F.O."/>
            <person name="Brasileiro-Vidal A.C."/>
            <person name="Benko-Iseppon A.M."/>
        </authorList>
    </citation>
    <scope>NUCLEOTIDE SEQUENCE [LARGE SCALE GENOMIC DNA]</scope>
    <source>
        <tissue evidence="2">Leaves</tissue>
    </source>
</reference>
<accession>A0ABU6RZX6</accession>
<keyword evidence="3" id="KW-1185">Reference proteome</keyword>
<proteinExistence type="predicted"/>
<dbReference type="Proteomes" id="UP001341840">
    <property type="component" value="Unassembled WGS sequence"/>
</dbReference>
<feature type="non-terminal residue" evidence="2">
    <location>
        <position position="95"/>
    </location>
</feature>
<evidence type="ECO:0000313" key="3">
    <source>
        <dbReference type="Proteomes" id="UP001341840"/>
    </source>
</evidence>
<dbReference type="EMBL" id="JASCZI010034911">
    <property type="protein sequence ID" value="MED6129406.1"/>
    <property type="molecule type" value="Genomic_DNA"/>
</dbReference>
<evidence type="ECO:0000313" key="2">
    <source>
        <dbReference type="EMBL" id="MED6129406.1"/>
    </source>
</evidence>
<sequence>MVARVVENGEQGSASVRSRGEGYERYSGAQFSQQMKTHGGDERWKARWFSMAPIGLMAEAGGAVEKRETERVSGATEVLLQAQIWRATVQRLGGG</sequence>
<protein>
    <submittedName>
        <fullName evidence="2">Uncharacterized protein</fullName>
    </submittedName>
</protein>
<organism evidence="2 3">
    <name type="scientific">Stylosanthes scabra</name>
    <dbReference type="NCBI Taxonomy" id="79078"/>
    <lineage>
        <taxon>Eukaryota</taxon>
        <taxon>Viridiplantae</taxon>
        <taxon>Streptophyta</taxon>
        <taxon>Embryophyta</taxon>
        <taxon>Tracheophyta</taxon>
        <taxon>Spermatophyta</taxon>
        <taxon>Magnoliopsida</taxon>
        <taxon>eudicotyledons</taxon>
        <taxon>Gunneridae</taxon>
        <taxon>Pentapetalae</taxon>
        <taxon>rosids</taxon>
        <taxon>fabids</taxon>
        <taxon>Fabales</taxon>
        <taxon>Fabaceae</taxon>
        <taxon>Papilionoideae</taxon>
        <taxon>50 kb inversion clade</taxon>
        <taxon>dalbergioids sensu lato</taxon>
        <taxon>Dalbergieae</taxon>
        <taxon>Pterocarpus clade</taxon>
        <taxon>Stylosanthes</taxon>
    </lineage>
</organism>